<accession>A0ACC0D0W2</accession>
<evidence type="ECO:0000313" key="2">
    <source>
        <dbReference type="Proteomes" id="UP001497680"/>
    </source>
</evidence>
<gene>
    <name evidence="1" type="ORF">F4821DRAFT_239550</name>
</gene>
<reference evidence="1 2" key="1">
    <citation type="journal article" date="2022" name="New Phytol.">
        <title>Ecological generalism drives hyperdiversity of secondary metabolite gene clusters in xylarialean endophytes.</title>
        <authorList>
            <person name="Franco M.E.E."/>
            <person name="Wisecaver J.H."/>
            <person name="Arnold A.E."/>
            <person name="Ju Y.M."/>
            <person name="Slot J.C."/>
            <person name="Ahrendt S."/>
            <person name="Moore L.P."/>
            <person name="Eastman K.E."/>
            <person name="Scott K."/>
            <person name="Konkel Z."/>
            <person name="Mondo S.J."/>
            <person name="Kuo A."/>
            <person name="Hayes R.D."/>
            <person name="Haridas S."/>
            <person name="Andreopoulos B."/>
            <person name="Riley R."/>
            <person name="LaButti K."/>
            <person name="Pangilinan J."/>
            <person name="Lipzen A."/>
            <person name="Amirebrahimi M."/>
            <person name="Yan J."/>
            <person name="Adam C."/>
            <person name="Keymanesh K."/>
            <person name="Ng V."/>
            <person name="Louie K."/>
            <person name="Northen T."/>
            <person name="Drula E."/>
            <person name="Henrissat B."/>
            <person name="Hsieh H.M."/>
            <person name="Youens-Clark K."/>
            <person name="Lutzoni F."/>
            <person name="Miadlikowska J."/>
            <person name="Eastwood D.C."/>
            <person name="Hamelin R.C."/>
            <person name="Grigoriev I.V."/>
            <person name="U'Ren J.M."/>
        </authorList>
    </citation>
    <scope>NUCLEOTIDE SEQUENCE [LARGE SCALE GENOMIC DNA]</scope>
    <source>
        <strain evidence="1 2">ER1909</strain>
    </source>
</reference>
<sequence>MPPYSTLEVREVENHNISNDGGYKEAVISESTNLDAHHAPFEFDQRGISNPQVIYQGGDLRPNNQYSPAAVEKEVVSRTNKICGLPRRGFYIILAIVLLLIIIISGTVGGVVGNRQPPTNTSQPDDSNPNASNNNNNSSSPHTSPSPNILSTSKLTSSNRTDADGVTHRTVFFQDPHNAIVAREWDARTRTWTTNNVTDAMRNSATPLNPAPGTPLASASGVWDLVSGAETHLFFLAPDYHISSAFLYSPDTDPTGWRHDVLGDASLQARAGSQLAAMWQRCFTDECEDGTGWWVFAYQNGSSGVCVANSTDYSDIALLDVEAADYTSLAFAPQLGGGGTVGRALLAWESLSSGEMGVMQKSMYSSTGWTTHDGKMIYNLPTPPSTPQFAVTVLSNFTQTLFLALQPNGTVSALWYDDGSIPIASVRFSGGPPGAADPVNFTAIAVSEDAMVYGISGDMILEYELDGMDPPSYKYGSTVYP</sequence>
<proteinExistence type="predicted"/>
<name>A0ACC0D0W2_9PEZI</name>
<protein>
    <submittedName>
        <fullName evidence="1">Uncharacterized protein</fullName>
    </submittedName>
</protein>
<organism evidence="1 2">
    <name type="scientific">Hypoxylon rubiginosum</name>
    <dbReference type="NCBI Taxonomy" id="110542"/>
    <lineage>
        <taxon>Eukaryota</taxon>
        <taxon>Fungi</taxon>
        <taxon>Dikarya</taxon>
        <taxon>Ascomycota</taxon>
        <taxon>Pezizomycotina</taxon>
        <taxon>Sordariomycetes</taxon>
        <taxon>Xylariomycetidae</taxon>
        <taxon>Xylariales</taxon>
        <taxon>Hypoxylaceae</taxon>
        <taxon>Hypoxylon</taxon>
    </lineage>
</organism>
<dbReference type="Proteomes" id="UP001497680">
    <property type="component" value="Unassembled WGS sequence"/>
</dbReference>
<keyword evidence="2" id="KW-1185">Reference proteome</keyword>
<dbReference type="EMBL" id="MU394320">
    <property type="protein sequence ID" value="KAI6085975.1"/>
    <property type="molecule type" value="Genomic_DNA"/>
</dbReference>
<comment type="caution">
    <text evidence="1">The sequence shown here is derived from an EMBL/GenBank/DDBJ whole genome shotgun (WGS) entry which is preliminary data.</text>
</comment>
<evidence type="ECO:0000313" key="1">
    <source>
        <dbReference type="EMBL" id="KAI6085975.1"/>
    </source>
</evidence>